<dbReference type="PANTHER" id="PTHR43156">
    <property type="entry name" value="STAGE II SPORULATION PROTEIN E-RELATED"/>
    <property type="match status" value="1"/>
</dbReference>
<dbReference type="GeneID" id="61273999"/>
<reference evidence="5 6" key="1">
    <citation type="journal article" date="2011" name="Stand. Genomic Sci.">
        <title>Complete genome sequence of Odoribacter splanchnicus type strain (1651/6).</title>
        <authorList>
            <consortium name="US DOE Joint Genome Institute (JGI-PGF)"/>
            <person name="Goker M."/>
            <person name="Gronow S."/>
            <person name="Zeytun A."/>
            <person name="Nolan M."/>
            <person name="Lucas S."/>
            <person name="Lapidus A."/>
            <person name="Hammon N."/>
            <person name="Deshpande S."/>
            <person name="Cheng J.F."/>
            <person name="Pitluck S."/>
            <person name="Liolios K."/>
            <person name="Pagani I."/>
            <person name="Ivanova N."/>
            <person name="Mavromatis K."/>
            <person name="Ovchinikova G."/>
            <person name="Pati A."/>
            <person name="Tapia R."/>
            <person name="Han C."/>
            <person name="Goodwin L."/>
            <person name="Chen A."/>
            <person name="Palaniappan K."/>
            <person name="Land M."/>
            <person name="Hauser L."/>
            <person name="Jeffries C.D."/>
            <person name="Brambilla E.M."/>
            <person name="Rohde M."/>
            <person name="Detter J.C."/>
            <person name="Woyke T."/>
            <person name="Bristow J."/>
            <person name="Markowitz V."/>
            <person name="Hugenholtz P."/>
            <person name="Eisen J.A."/>
            <person name="Kyrpides N.C."/>
            <person name="Klenk H.P."/>
        </authorList>
    </citation>
    <scope>NUCLEOTIDE SEQUENCE [LARGE SCALE GENOMIC DNA]</scope>
    <source>
        <strain evidence="6">ATCC 29572 / DSM 20712 / JCM 15291 / NCTC 10825 / 1651/6</strain>
    </source>
</reference>
<dbReference type="BioCyc" id="OSPL709991:G1GRN-763-MONOMER"/>
<dbReference type="Pfam" id="PF00672">
    <property type="entry name" value="HAMP"/>
    <property type="match status" value="1"/>
</dbReference>
<accession>F9Z7Y4</accession>
<dbReference type="STRING" id="709991.Odosp_0760"/>
<dbReference type="Pfam" id="PF07228">
    <property type="entry name" value="SpoIIE"/>
    <property type="match status" value="1"/>
</dbReference>
<keyword evidence="2" id="KW-1133">Transmembrane helix</keyword>
<evidence type="ECO:0000256" key="2">
    <source>
        <dbReference type="SAM" id="Phobius"/>
    </source>
</evidence>
<keyword evidence="2" id="KW-0472">Membrane</keyword>
<gene>
    <name evidence="5" type="ordered locus">Odosp_0760</name>
</gene>
<dbReference type="CDD" id="cd06225">
    <property type="entry name" value="HAMP"/>
    <property type="match status" value="1"/>
</dbReference>
<feature type="transmembrane region" description="Helical" evidence="2">
    <location>
        <begin position="24"/>
        <end position="43"/>
    </location>
</feature>
<sequence length="640" mass="72803">MAYKVIILYQLYMPSYFLGTFTEYPYLILVLFVVFFLISLALVNSLEQFINNNAYSQAKAIANNALIIFEREIARIESIPQNVTDMQGELNYKNIPDLPIRILRSYKTLIGSSVHYDLKNPEVADFIHINAYRTADEKIHFTQPDPCCNYCHPDSAKIIKSAPNNGYWIYSEVNHCKTIALCHLIHNSQHQPCGILKVDFPLKNLNALIGSYKLFRSGNLFVVDREGNYIAHPAPSPSGKQNLISHLTGPKASFIHRSISRGETCATTVELDKQKHYLYYTPFSPMDWQIGIICPYNEILYSSGKLYFMLFLSMGLGLLCLFIGIVNIVKRLSSPLLELAYSTRRVAEGQFDIVLPIPKSCKEIYDLYDSFHYLQQNLVNYIERLKITTAEKEQYNSEMRLARRIQQRFLPRPILLPPNIELAADLRQCREVGGDFYEYFQLGNQLYFAIGDVAGKGTPAALYMASISKLFRYIASNNTSTAQICNLINKHMCDDADDDIYTTIFIGIIDINTGIMTFTNAGHPYPLIIHHNGQTSFLNKYPDVPIGVLEEHEFSEHIYTFNKNTTLLFYTDGITDTENQSGQFYGQDKMIRCVEAQTVKTPAFIIQALLEDIHSHIGQGNQSDDLTLLAIKYKGIPGSK</sequence>
<dbReference type="PaxDb" id="709991-Odosp_0760"/>
<dbReference type="Gene3D" id="6.10.340.10">
    <property type="match status" value="1"/>
</dbReference>
<dbReference type="GO" id="GO:0007165">
    <property type="term" value="P:signal transduction"/>
    <property type="evidence" value="ECO:0007669"/>
    <property type="project" value="InterPro"/>
</dbReference>
<dbReference type="InterPro" id="IPR003660">
    <property type="entry name" value="HAMP_dom"/>
</dbReference>
<dbReference type="SMART" id="SM00331">
    <property type="entry name" value="PP2C_SIG"/>
    <property type="match status" value="1"/>
</dbReference>
<dbReference type="GO" id="GO:0016791">
    <property type="term" value="F:phosphatase activity"/>
    <property type="evidence" value="ECO:0007669"/>
    <property type="project" value="TreeGrafter"/>
</dbReference>
<dbReference type="GO" id="GO:0016020">
    <property type="term" value="C:membrane"/>
    <property type="evidence" value="ECO:0007669"/>
    <property type="project" value="InterPro"/>
</dbReference>
<dbReference type="PROSITE" id="PS50885">
    <property type="entry name" value="HAMP"/>
    <property type="match status" value="1"/>
</dbReference>
<evidence type="ECO:0000256" key="1">
    <source>
        <dbReference type="ARBA" id="ARBA00022801"/>
    </source>
</evidence>
<feature type="transmembrane region" description="Helical" evidence="2">
    <location>
        <begin position="306"/>
        <end position="329"/>
    </location>
</feature>
<evidence type="ECO:0000313" key="5">
    <source>
        <dbReference type="EMBL" id="ADY31838.1"/>
    </source>
</evidence>
<dbReference type="EMBL" id="CP002544">
    <property type="protein sequence ID" value="ADY31838.1"/>
    <property type="molecule type" value="Genomic_DNA"/>
</dbReference>
<dbReference type="CDD" id="cd12912">
    <property type="entry name" value="PDC2_MCP_like"/>
    <property type="match status" value="1"/>
</dbReference>
<feature type="domain" description="PPM-type phosphatase" evidence="4">
    <location>
        <begin position="419"/>
        <end position="633"/>
    </location>
</feature>
<dbReference type="Proteomes" id="UP000006657">
    <property type="component" value="Chromosome"/>
</dbReference>
<dbReference type="eggNOG" id="COG5000">
    <property type="taxonomic scope" value="Bacteria"/>
</dbReference>
<dbReference type="PANTHER" id="PTHR43156:SF2">
    <property type="entry name" value="STAGE II SPORULATION PROTEIN E"/>
    <property type="match status" value="1"/>
</dbReference>
<dbReference type="InterPro" id="IPR036457">
    <property type="entry name" value="PPM-type-like_dom_sf"/>
</dbReference>
<dbReference type="KEGG" id="osp:Odosp_0760"/>
<protein>
    <submittedName>
        <fullName evidence="5">Protein serine/threonine phosphatase with Cache sensor</fullName>
    </submittedName>
</protein>
<proteinExistence type="predicted"/>
<dbReference type="Gene3D" id="3.30.450.20">
    <property type="entry name" value="PAS domain"/>
    <property type="match status" value="1"/>
</dbReference>
<dbReference type="eggNOG" id="COG2208">
    <property type="taxonomic scope" value="Bacteria"/>
</dbReference>
<keyword evidence="6" id="KW-1185">Reference proteome</keyword>
<dbReference type="SUPFAM" id="SSF158472">
    <property type="entry name" value="HAMP domain-like"/>
    <property type="match status" value="1"/>
</dbReference>
<keyword evidence="1" id="KW-0378">Hydrolase</keyword>
<dbReference type="InterPro" id="IPR001932">
    <property type="entry name" value="PPM-type_phosphatase-like_dom"/>
</dbReference>
<dbReference type="RefSeq" id="WP_013611080.1">
    <property type="nucleotide sequence ID" value="NC_015160.1"/>
</dbReference>
<evidence type="ECO:0000313" key="6">
    <source>
        <dbReference type="Proteomes" id="UP000006657"/>
    </source>
</evidence>
<keyword evidence="2" id="KW-0812">Transmembrane</keyword>
<evidence type="ECO:0000259" key="3">
    <source>
        <dbReference type="PROSITE" id="PS50885"/>
    </source>
</evidence>
<name>F9Z7Y4_ODOSD</name>
<dbReference type="Gene3D" id="3.60.40.10">
    <property type="entry name" value="PPM-type phosphatase domain"/>
    <property type="match status" value="1"/>
</dbReference>
<dbReference type="SUPFAM" id="SSF81606">
    <property type="entry name" value="PP2C-like"/>
    <property type="match status" value="1"/>
</dbReference>
<dbReference type="AlphaFoldDB" id="F9Z7Y4"/>
<evidence type="ECO:0000259" key="4">
    <source>
        <dbReference type="PROSITE" id="PS51746"/>
    </source>
</evidence>
<dbReference type="PROSITE" id="PS51746">
    <property type="entry name" value="PPM_2"/>
    <property type="match status" value="1"/>
</dbReference>
<dbReference type="OrthoDB" id="9763484at2"/>
<dbReference type="HOGENOM" id="CLU_020306_0_0_10"/>
<dbReference type="InterPro" id="IPR052016">
    <property type="entry name" value="Bact_Sigma-Reg"/>
</dbReference>
<feature type="domain" description="HAMP" evidence="3">
    <location>
        <begin position="330"/>
        <end position="383"/>
    </location>
</feature>
<organism evidence="5 6">
    <name type="scientific">Odoribacter splanchnicus (strain ATCC 29572 / DSM 20712 / CIP 104287 / JCM 15291 / NCTC 10825 / 1651/6)</name>
    <name type="common">Bacteroides splanchnicus</name>
    <dbReference type="NCBI Taxonomy" id="709991"/>
    <lineage>
        <taxon>Bacteria</taxon>
        <taxon>Pseudomonadati</taxon>
        <taxon>Bacteroidota</taxon>
        <taxon>Bacteroidia</taxon>
        <taxon>Bacteroidales</taxon>
        <taxon>Odoribacteraceae</taxon>
        <taxon>Odoribacter</taxon>
    </lineage>
</organism>